<name>L0DXJ2_THIND</name>
<dbReference type="EMBL" id="CP003989">
    <property type="protein sequence ID" value="AGA33685.1"/>
    <property type="molecule type" value="Genomic_DNA"/>
</dbReference>
<dbReference type="KEGG" id="tni:TVNIR_2024"/>
<evidence type="ECO:0000313" key="13">
    <source>
        <dbReference type="EMBL" id="AGA31977.1"/>
    </source>
</evidence>
<evidence type="ECO:0000256" key="9">
    <source>
        <dbReference type="ARBA" id="ARBA00022748"/>
    </source>
</evidence>
<comment type="function">
    <text evidence="1 12">Required for the export of heme to the periplasm for the biogenesis of c-type cytochromes.</text>
</comment>
<dbReference type="EMBL" id="CP003989">
    <property type="protein sequence ID" value="AGA31977.1"/>
    <property type="molecule type" value="Genomic_DNA"/>
</dbReference>
<keyword evidence="5 12" id="KW-0813">Transport</keyword>
<dbReference type="OrthoDB" id="9815607at2"/>
<evidence type="ECO:0000313" key="14">
    <source>
        <dbReference type="EMBL" id="AGA33685.1"/>
    </source>
</evidence>
<dbReference type="NCBIfam" id="TIGR03141">
    <property type="entry name" value="cytochro_ccmD"/>
    <property type="match status" value="1"/>
</dbReference>
<accession>L0DXJ2</accession>
<evidence type="ECO:0000256" key="1">
    <source>
        <dbReference type="ARBA" id="ARBA00002442"/>
    </source>
</evidence>
<evidence type="ECO:0000313" key="15">
    <source>
        <dbReference type="Proteomes" id="UP000010809"/>
    </source>
</evidence>
<organism evidence="14 15">
    <name type="scientific">Thioalkalivibrio nitratireducens (strain DSM 14787 / UNIQEM 213 / ALEN2)</name>
    <dbReference type="NCBI Taxonomy" id="1255043"/>
    <lineage>
        <taxon>Bacteria</taxon>
        <taxon>Pseudomonadati</taxon>
        <taxon>Pseudomonadota</taxon>
        <taxon>Gammaproteobacteria</taxon>
        <taxon>Chromatiales</taxon>
        <taxon>Ectothiorhodospiraceae</taxon>
        <taxon>Thioalkalivibrio</taxon>
    </lineage>
</organism>
<evidence type="ECO:0000256" key="5">
    <source>
        <dbReference type="ARBA" id="ARBA00022448"/>
    </source>
</evidence>
<evidence type="ECO:0000256" key="4">
    <source>
        <dbReference type="ARBA" id="ARBA00016461"/>
    </source>
</evidence>
<keyword evidence="7 12" id="KW-0997">Cell inner membrane</keyword>
<evidence type="ECO:0000256" key="7">
    <source>
        <dbReference type="ARBA" id="ARBA00022519"/>
    </source>
</evidence>
<comment type="subcellular location">
    <subcellularLocation>
        <location evidence="2 12">Cell inner membrane</location>
        <topology evidence="2 12">Single-pass membrane protein</topology>
    </subcellularLocation>
</comment>
<evidence type="ECO:0000256" key="2">
    <source>
        <dbReference type="ARBA" id="ARBA00004377"/>
    </source>
</evidence>
<evidence type="ECO:0000256" key="12">
    <source>
        <dbReference type="RuleBase" id="RU363101"/>
    </source>
</evidence>
<comment type="similarity">
    <text evidence="3 12">Belongs to the CcmD/CycX/HelD family.</text>
</comment>
<reference evidence="14" key="2">
    <citation type="submission" date="2015-12" db="EMBL/GenBank/DDBJ databases">
        <authorList>
            <person name="Shamseldin A."/>
            <person name="Moawad H."/>
            <person name="Abd El-Rahim W.M."/>
            <person name="Sadowsky M.J."/>
        </authorList>
    </citation>
    <scope>NUCLEOTIDE SEQUENCE</scope>
    <source>
        <strain evidence="14">DSM 14787</strain>
    </source>
</reference>
<feature type="transmembrane region" description="Helical" evidence="12">
    <location>
        <begin position="12"/>
        <end position="30"/>
    </location>
</feature>
<gene>
    <name evidence="13" type="ordered locus">TVNIR_0266</name>
    <name evidence="14" type="ordered locus">TVNIR_2024</name>
</gene>
<proteinExistence type="inferred from homology"/>
<keyword evidence="8 12" id="KW-0812">Transmembrane</keyword>
<evidence type="ECO:0000256" key="3">
    <source>
        <dbReference type="ARBA" id="ARBA00008741"/>
    </source>
</evidence>
<evidence type="ECO:0000256" key="8">
    <source>
        <dbReference type="ARBA" id="ARBA00022692"/>
    </source>
</evidence>
<keyword evidence="6 12" id="KW-1003">Cell membrane</keyword>
<dbReference type="Proteomes" id="UP000010809">
    <property type="component" value="Chromosome"/>
</dbReference>
<dbReference type="InterPro" id="IPR007078">
    <property type="entry name" value="Haem_export_protD_CcmD"/>
</dbReference>
<dbReference type="GO" id="GO:0017004">
    <property type="term" value="P:cytochrome complex assembly"/>
    <property type="evidence" value="ECO:0007669"/>
    <property type="project" value="UniProtKB-KW"/>
</dbReference>
<protein>
    <recommendedName>
        <fullName evidence="4 12">Heme exporter protein D</fullName>
    </recommendedName>
</protein>
<dbReference type="eggNOG" id="COG3114">
    <property type="taxonomic scope" value="Bacteria"/>
</dbReference>
<evidence type="ECO:0000256" key="10">
    <source>
        <dbReference type="ARBA" id="ARBA00022989"/>
    </source>
</evidence>
<dbReference type="HOGENOM" id="CLU_180892_1_2_6"/>
<dbReference type="KEGG" id="tni:TVNIR_0266"/>
<dbReference type="GO" id="GO:0005886">
    <property type="term" value="C:plasma membrane"/>
    <property type="evidence" value="ECO:0007669"/>
    <property type="project" value="UniProtKB-SubCell"/>
</dbReference>
<reference evidence="15" key="1">
    <citation type="submission" date="2012-12" db="EMBL/GenBank/DDBJ databases">
        <title>Complete sequence of Thioalkalivibrio nitratireducens.</title>
        <authorList>
            <person name="Tikhonova T.V."/>
            <person name="Pavlov A.R."/>
            <person name="Beletsky A.V."/>
            <person name="Mardanov A.V."/>
            <person name="Sorokin D.Y."/>
            <person name="Ravin N.V."/>
            <person name="Popov V.O."/>
        </authorList>
    </citation>
    <scope>NUCLEOTIDE SEQUENCE [LARGE SCALE GENOMIC DNA]</scope>
    <source>
        <strain evidence="15">DSM 14787 / UNIQEM 213 / ALEN2</strain>
    </source>
</reference>
<dbReference type="STRING" id="1255043.TVNIR_0266"/>
<dbReference type="GO" id="GO:0015886">
    <property type="term" value="P:heme transport"/>
    <property type="evidence" value="ECO:0007669"/>
    <property type="project" value="InterPro"/>
</dbReference>
<keyword evidence="9 12" id="KW-0201">Cytochrome c-type biogenesis</keyword>
<dbReference type="RefSeq" id="WP_015257132.1">
    <property type="nucleotide sequence ID" value="NC_019902.2"/>
</dbReference>
<sequence length="56" mass="6613">MMEFLAMGGYAPYVWGSYLVMAGLLLVELVQLRYRRRSLMGWLKRMARLNEQEGTR</sequence>
<keyword evidence="10 12" id="KW-1133">Transmembrane helix</keyword>
<dbReference type="Pfam" id="PF04995">
    <property type="entry name" value="CcmD"/>
    <property type="match status" value="1"/>
</dbReference>
<dbReference type="AlphaFoldDB" id="L0DXJ2"/>
<dbReference type="PATRIC" id="fig|1255043.3.peg.2046"/>
<evidence type="ECO:0000256" key="11">
    <source>
        <dbReference type="ARBA" id="ARBA00023136"/>
    </source>
</evidence>
<keyword evidence="11 12" id="KW-0472">Membrane</keyword>
<keyword evidence="15" id="KW-1185">Reference proteome</keyword>
<evidence type="ECO:0000256" key="6">
    <source>
        <dbReference type="ARBA" id="ARBA00022475"/>
    </source>
</evidence>